<accession>A0A2M7T982</accession>
<sequence length="291" mass="33292">MKKVLIFVIVILIASLGISFAIITNRDKSPQVMAQSKKVATPKLPSFKDTFGKTYVLQEAGKMYKSLSTNWWLNSGGLFVVKNGVGQTIQGRLAESALWRQKYGSSNPAETDNGYHPQNIFRLVTRSKWRNLQQDAYFKITADNLSGDEHRQASNGLLLFNRYQDGYNLYYTGIRVDGYAVVKKKIKGVYYTMALKQIFPGTEYDRKSNPNLLPKKKWIGLRSIVTTNKDKTVSIKLFMDENWKGNWKLICEATDDGKKYGGKPFLDKQYAGIRTDFMDVQFDNYKIQELP</sequence>
<evidence type="ECO:0000313" key="1">
    <source>
        <dbReference type="EMBL" id="PIZ40747.1"/>
    </source>
</evidence>
<name>A0A2M7T982_9ACTN</name>
<protein>
    <submittedName>
        <fullName evidence="1">Uncharacterized protein</fullName>
    </submittedName>
</protein>
<organism evidence="1 2">
    <name type="scientific">Candidatus Aquicultor secundus</name>
    <dbReference type="NCBI Taxonomy" id="1973895"/>
    <lineage>
        <taxon>Bacteria</taxon>
        <taxon>Bacillati</taxon>
        <taxon>Actinomycetota</taxon>
        <taxon>Candidatus Aquicultoria</taxon>
        <taxon>Candidatus Aquicultorales</taxon>
        <taxon>Candidatus Aquicultoraceae</taxon>
        <taxon>Candidatus Aquicultor</taxon>
    </lineage>
</organism>
<dbReference type="AlphaFoldDB" id="A0A2M7T982"/>
<gene>
    <name evidence="1" type="ORF">COY37_03270</name>
</gene>
<dbReference type="RefSeq" id="WP_286976052.1">
    <property type="nucleotide sequence ID" value="NZ_PFNG01000081.1"/>
</dbReference>
<proteinExistence type="predicted"/>
<dbReference type="Gene3D" id="2.60.120.560">
    <property type="entry name" value="Exo-inulinase, domain 1"/>
    <property type="match status" value="1"/>
</dbReference>
<dbReference type="Proteomes" id="UP000230956">
    <property type="component" value="Unassembled WGS sequence"/>
</dbReference>
<evidence type="ECO:0000313" key="2">
    <source>
        <dbReference type="Proteomes" id="UP000230956"/>
    </source>
</evidence>
<comment type="caution">
    <text evidence="1">The sequence shown here is derived from an EMBL/GenBank/DDBJ whole genome shotgun (WGS) entry which is preliminary data.</text>
</comment>
<reference evidence="2" key="1">
    <citation type="submission" date="2017-09" db="EMBL/GenBank/DDBJ databases">
        <title>Depth-based differentiation of microbial function through sediment-hosted aquifers and enrichment of novel symbionts in the deep terrestrial subsurface.</title>
        <authorList>
            <person name="Probst A.J."/>
            <person name="Ladd B."/>
            <person name="Jarett J.K."/>
            <person name="Geller-Mcgrath D.E."/>
            <person name="Sieber C.M.K."/>
            <person name="Emerson J.B."/>
            <person name="Anantharaman K."/>
            <person name="Thomas B.C."/>
            <person name="Malmstrom R."/>
            <person name="Stieglmeier M."/>
            <person name="Klingl A."/>
            <person name="Woyke T."/>
            <person name="Ryan C.M."/>
            <person name="Banfield J.F."/>
        </authorList>
    </citation>
    <scope>NUCLEOTIDE SEQUENCE [LARGE SCALE GENOMIC DNA]</scope>
</reference>
<dbReference type="EMBL" id="PFNG01000081">
    <property type="protein sequence ID" value="PIZ40747.1"/>
    <property type="molecule type" value="Genomic_DNA"/>
</dbReference>